<proteinExistence type="predicted"/>
<organism evidence="2 3">
    <name type="scientific">Colletotrichum navitas</name>
    <dbReference type="NCBI Taxonomy" id="681940"/>
    <lineage>
        <taxon>Eukaryota</taxon>
        <taxon>Fungi</taxon>
        <taxon>Dikarya</taxon>
        <taxon>Ascomycota</taxon>
        <taxon>Pezizomycotina</taxon>
        <taxon>Sordariomycetes</taxon>
        <taxon>Hypocreomycetidae</taxon>
        <taxon>Glomerellales</taxon>
        <taxon>Glomerellaceae</taxon>
        <taxon>Colletotrichum</taxon>
        <taxon>Colletotrichum graminicola species complex</taxon>
    </lineage>
</organism>
<dbReference type="EMBL" id="JAHLJV010000090">
    <property type="protein sequence ID" value="KAK1573535.1"/>
    <property type="molecule type" value="Genomic_DNA"/>
</dbReference>
<feature type="compositionally biased region" description="Basic residues" evidence="1">
    <location>
        <begin position="91"/>
        <end position="101"/>
    </location>
</feature>
<dbReference type="Proteomes" id="UP001230504">
    <property type="component" value="Unassembled WGS sequence"/>
</dbReference>
<feature type="compositionally biased region" description="Basic and acidic residues" evidence="1">
    <location>
        <begin position="125"/>
        <end position="134"/>
    </location>
</feature>
<evidence type="ECO:0000313" key="2">
    <source>
        <dbReference type="EMBL" id="KAK1573535.1"/>
    </source>
</evidence>
<gene>
    <name evidence="2" type="ORF">LY79DRAFT_410052</name>
</gene>
<name>A0AAD8PNN4_9PEZI</name>
<comment type="caution">
    <text evidence="2">The sequence shown here is derived from an EMBL/GenBank/DDBJ whole genome shotgun (WGS) entry which is preliminary data.</text>
</comment>
<feature type="region of interest" description="Disordered" evidence="1">
    <location>
        <begin position="74"/>
        <end position="153"/>
    </location>
</feature>
<reference evidence="2" key="1">
    <citation type="submission" date="2021-06" db="EMBL/GenBank/DDBJ databases">
        <title>Comparative genomics, transcriptomics and evolutionary studies reveal genomic signatures of adaptation to plant cell wall in hemibiotrophic fungi.</title>
        <authorList>
            <consortium name="DOE Joint Genome Institute"/>
            <person name="Baroncelli R."/>
            <person name="Diaz J.F."/>
            <person name="Benocci T."/>
            <person name="Peng M."/>
            <person name="Battaglia E."/>
            <person name="Haridas S."/>
            <person name="Andreopoulos W."/>
            <person name="Labutti K."/>
            <person name="Pangilinan J."/>
            <person name="Floch G.L."/>
            <person name="Makela M.R."/>
            <person name="Henrissat B."/>
            <person name="Grigoriev I.V."/>
            <person name="Crouch J.A."/>
            <person name="De Vries R.P."/>
            <person name="Sukno S.A."/>
            <person name="Thon M.R."/>
        </authorList>
    </citation>
    <scope>NUCLEOTIDE SEQUENCE</scope>
    <source>
        <strain evidence="2">CBS 125086</strain>
    </source>
</reference>
<keyword evidence="3" id="KW-1185">Reference proteome</keyword>
<evidence type="ECO:0000313" key="3">
    <source>
        <dbReference type="Proteomes" id="UP001230504"/>
    </source>
</evidence>
<protein>
    <submittedName>
        <fullName evidence="2">Uncharacterized protein</fullName>
    </submittedName>
</protein>
<accession>A0AAD8PNN4</accession>
<dbReference type="GeneID" id="85437320"/>
<dbReference type="RefSeq" id="XP_060409140.1">
    <property type="nucleotide sequence ID" value="XM_060553080.1"/>
</dbReference>
<sequence length="181" mass="19827">MHITFPRPDREVAVVGNGRGEGMGFARFRHQKNDDAGAKASRHPYHALLGSSKPRWNRPEVSFFLLSGPGQWRGGMHRRRGCRSSAVAHGGRGRSRTAGSRKKGDLLRPSGSLHGRTQGRRGGHRTGDIREKASWTRRAKPVSSSPSKWPGGLEYSESLSDALKFSRGANLHKGKPRACNG</sequence>
<evidence type="ECO:0000256" key="1">
    <source>
        <dbReference type="SAM" id="MobiDB-lite"/>
    </source>
</evidence>
<dbReference type="AlphaFoldDB" id="A0AAD8PNN4"/>